<evidence type="ECO:0000313" key="2">
    <source>
        <dbReference type="Proteomes" id="UP000265520"/>
    </source>
</evidence>
<comment type="caution">
    <text evidence="1">The sequence shown here is derived from an EMBL/GenBank/DDBJ whole genome shotgun (WGS) entry which is preliminary data.</text>
</comment>
<proteinExistence type="predicted"/>
<dbReference type="Proteomes" id="UP000265520">
    <property type="component" value="Unassembled WGS sequence"/>
</dbReference>
<evidence type="ECO:0000313" key="1">
    <source>
        <dbReference type="EMBL" id="MCI42657.1"/>
    </source>
</evidence>
<name>A0A392S2Q5_9FABA</name>
<reference evidence="1 2" key="1">
    <citation type="journal article" date="2018" name="Front. Plant Sci.">
        <title>Red Clover (Trifolium pratense) and Zigzag Clover (T. medium) - A Picture of Genomic Similarities and Differences.</title>
        <authorList>
            <person name="Dluhosova J."/>
            <person name="Istvanek J."/>
            <person name="Nedelnik J."/>
            <person name="Repkova J."/>
        </authorList>
    </citation>
    <scope>NUCLEOTIDE SEQUENCE [LARGE SCALE GENOMIC DNA]</scope>
    <source>
        <strain evidence="2">cv. 10/8</strain>
        <tissue evidence="1">Leaf</tissue>
    </source>
</reference>
<feature type="non-terminal residue" evidence="1">
    <location>
        <position position="86"/>
    </location>
</feature>
<dbReference type="EMBL" id="LXQA010307284">
    <property type="protein sequence ID" value="MCI42657.1"/>
    <property type="molecule type" value="Genomic_DNA"/>
</dbReference>
<organism evidence="1 2">
    <name type="scientific">Trifolium medium</name>
    <dbReference type="NCBI Taxonomy" id="97028"/>
    <lineage>
        <taxon>Eukaryota</taxon>
        <taxon>Viridiplantae</taxon>
        <taxon>Streptophyta</taxon>
        <taxon>Embryophyta</taxon>
        <taxon>Tracheophyta</taxon>
        <taxon>Spermatophyta</taxon>
        <taxon>Magnoliopsida</taxon>
        <taxon>eudicotyledons</taxon>
        <taxon>Gunneridae</taxon>
        <taxon>Pentapetalae</taxon>
        <taxon>rosids</taxon>
        <taxon>fabids</taxon>
        <taxon>Fabales</taxon>
        <taxon>Fabaceae</taxon>
        <taxon>Papilionoideae</taxon>
        <taxon>50 kb inversion clade</taxon>
        <taxon>NPAAA clade</taxon>
        <taxon>Hologalegina</taxon>
        <taxon>IRL clade</taxon>
        <taxon>Trifolieae</taxon>
        <taxon>Trifolium</taxon>
    </lineage>
</organism>
<protein>
    <submittedName>
        <fullName evidence="1">Uncharacterized protein</fullName>
    </submittedName>
</protein>
<sequence>MVEEGGWSTGFEEVFVDDQLHRSEVGSSCASGGKGVARAELDELDGVDTDSDASGGCQRVVPFGVQVACGSTGFKQQEGSGVEKPV</sequence>
<keyword evidence="2" id="KW-1185">Reference proteome</keyword>
<dbReference type="AlphaFoldDB" id="A0A392S2Q5"/>
<accession>A0A392S2Q5</accession>